<dbReference type="InterPro" id="IPR015915">
    <property type="entry name" value="Kelch-typ_b-propeller"/>
</dbReference>
<dbReference type="PANTHER" id="PTHR24414:SF143">
    <property type="entry name" value="F-BOX DOMAIN-CONTAINING PROTEIN"/>
    <property type="match status" value="1"/>
</dbReference>
<proteinExistence type="predicted"/>
<dbReference type="EMBL" id="GEVL01005443">
    <property type="protein sequence ID" value="JAU71898.1"/>
    <property type="molecule type" value="Transcribed_RNA"/>
</dbReference>
<dbReference type="PANTHER" id="PTHR24414">
    <property type="entry name" value="F-BOX/KELCH-REPEAT PROTEIN SKIP4"/>
    <property type="match status" value="1"/>
</dbReference>
<accession>A0A1J3HUM9</accession>
<dbReference type="AlphaFoldDB" id="A0A1J3HUM9"/>
<protein>
    <submittedName>
        <fullName evidence="1">Putative F-box/kelch-repeat protein</fullName>
    </submittedName>
</protein>
<sequence length="187" mass="21365">MGVVDGKMYVFHELKNGSIQEEVLDVESQTWKDAGAPVPDETVHSRLMAESSVTNKVELSKEKLEMPIDNWALCMSVADNVLFACFNRCGLMWLDTKRNIWRMVTGDVQTLHQNCYDSEMAEYYGKLAVFWRGRHIGTTKKNKKKEEKIWCALISWIGLEEEFAGQSGIVATIPYVCQFLHCFVVSD</sequence>
<gene>
    <name evidence="1" type="ORF">LE_TR15458_c20_g1_i1_g.49038</name>
</gene>
<organism evidence="1">
    <name type="scientific">Noccaea caerulescens</name>
    <name type="common">Alpine penny-cress</name>
    <name type="synonym">Thlaspi caerulescens</name>
    <dbReference type="NCBI Taxonomy" id="107243"/>
    <lineage>
        <taxon>Eukaryota</taxon>
        <taxon>Viridiplantae</taxon>
        <taxon>Streptophyta</taxon>
        <taxon>Embryophyta</taxon>
        <taxon>Tracheophyta</taxon>
        <taxon>Spermatophyta</taxon>
        <taxon>Magnoliopsida</taxon>
        <taxon>eudicotyledons</taxon>
        <taxon>Gunneridae</taxon>
        <taxon>Pentapetalae</taxon>
        <taxon>rosids</taxon>
        <taxon>malvids</taxon>
        <taxon>Brassicales</taxon>
        <taxon>Brassicaceae</taxon>
        <taxon>Coluteocarpeae</taxon>
        <taxon>Noccaea</taxon>
    </lineage>
</organism>
<dbReference type="InterPro" id="IPR050354">
    <property type="entry name" value="F-box/kelch-repeat_ARATH"/>
</dbReference>
<name>A0A1J3HUM9_NOCCA</name>
<evidence type="ECO:0000313" key="1">
    <source>
        <dbReference type="EMBL" id="JAU71898.1"/>
    </source>
</evidence>
<reference evidence="1" key="1">
    <citation type="submission" date="2016-07" db="EMBL/GenBank/DDBJ databases">
        <title>De novo transcriptome assembly of four accessions of the metal hyperaccumulator plant Noccaea caerulescens.</title>
        <authorList>
            <person name="Blande D."/>
            <person name="Halimaa P."/>
            <person name="Tervahauta A.I."/>
            <person name="Aarts M.G."/>
            <person name="Karenlampi S.O."/>
        </authorList>
    </citation>
    <scope>NUCLEOTIDE SEQUENCE</scope>
</reference>
<dbReference type="SUPFAM" id="SSF117281">
    <property type="entry name" value="Kelch motif"/>
    <property type="match status" value="1"/>
</dbReference>